<evidence type="ECO:0000256" key="7">
    <source>
        <dbReference type="ARBA" id="ARBA00022755"/>
    </source>
</evidence>
<dbReference type="FunFam" id="3.90.600.10:FF:000001">
    <property type="entry name" value="Trifunctional purine biosynthetic protein adenosine-3"/>
    <property type="match status" value="1"/>
</dbReference>
<dbReference type="GO" id="GO:0046872">
    <property type="term" value="F:metal ion binding"/>
    <property type="evidence" value="ECO:0007669"/>
    <property type="project" value="InterPro"/>
</dbReference>
<dbReference type="InterPro" id="IPR011054">
    <property type="entry name" value="Rudment_hybrid_motif"/>
</dbReference>
<dbReference type="SMART" id="SM01209">
    <property type="entry name" value="GARS_A"/>
    <property type="match status" value="1"/>
</dbReference>
<dbReference type="SMART" id="SM01210">
    <property type="entry name" value="GARS_C"/>
    <property type="match status" value="1"/>
</dbReference>
<evidence type="ECO:0000256" key="11">
    <source>
        <dbReference type="ARBA" id="ARBA00042864"/>
    </source>
</evidence>
<dbReference type="Gene3D" id="3.40.50.20">
    <property type="match status" value="1"/>
</dbReference>
<dbReference type="EMBL" id="CBLX010000013">
    <property type="protein sequence ID" value="CDG39994.1"/>
    <property type="molecule type" value="Genomic_DNA"/>
</dbReference>
<dbReference type="SUPFAM" id="SSF56059">
    <property type="entry name" value="Glutathione synthetase ATP-binding domain-like"/>
    <property type="match status" value="1"/>
</dbReference>
<organism evidence="16 17">
    <name type="scientific">Asaia bogorensis</name>
    <dbReference type="NCBI Taxonomy" id="91915"/>
    <lineage>
        <taxon>Bacteria</taxon>
        <taxon>Pseudomonadati</taxon>
        <taxon>Pseudomonadota</taxon>
        <taxon>Alphaproteobacteria</taxon>
        <taxon>Acetobacterales</taxon>
        <taxon>Acetobacteraceae</taxon>
        <taxon>Asaia</taxon>
    </lineage>
</organism>
<evidence type="ECO:0000256" key="8">
    <source>
        <dbReference type="ARBA" id="ARBA00022840"/>
    </source>
</evidence>
<dbReference type="UniPathway" id="UPA00074">
    <property type="reaction ID" value="UER00125"/>
</dbReference>
<dbReference type="Gene3D" id="3.90.600.10">
    <property type="entry name" value="Phosphoribosylglycinamide synthetase, C-terminal domain"/>
    <property type="match status" value="1"/>
</dbReference>
<evidence type="ECO:0000256" key="2">
    <source>
        <dbReference type="ARBA" id="ARBA00001946"/>
    </source>
</evidence>
<feature type="region of interest" description="Disordered" evidence="14">
    <location>
        <begin position="216"/>
        <end position="236"/>
    </location>
</feature>
<comment type="caution">
    <text evidence="16">The sequence shown here is derived from an EMBL/GenBank/DDBJ whole genome shotgun (WGS) entry which is preliminary data.</text>
</comment>
<gene>
    <name evidence="12" type="primary">purD</name>
    <name evidence="16" type="ORF">ASAP_1949</name>
</gene>
<dbReference type="RefSeq" id="WP_023978682.1">
    <property type="nucleotide sequence ID" value="NZ_CBLX010000013.1"/>
</dbReference>
<dbReference type="InterPro" id="IPR020559">
    <property type="entry name" value="PRibGlycinamide_synth_CS"/>
</dbReference>
<dbReference type="Gene3D" id="3.30.470.20">
    <property type="entry name" value="ATP-grasp fold, B domain"/>
    <property type="match status" value="1"/>
</dbReference>
<keyword evidence="5 12" id="KW-0436">Ligase</keyword>
<evidence type="ECO:0000256" key="4">
    <source>
        <dbReference type="ARBA" id="ARBA00013255"/>
    </source>
</evidence>
<name>A0A060QFS2_9PROT</name>
<evidence type="ECO:0000256" key="3">
    <source>
        <dbReference type="ARBA" id="ARBA00005174"/>
    </source>
</evidence>
<evidence type="ECO:0000256" key="9">
    <source>
        <dbReference type="ARBA" id="ARBA00038345"/>
    </source>
</evidence>
<dbReference type="Pfam" id="PF02844">
    <property type="entry name" value="GARS_N"/>
    <property type="match status" value="1"/>
</dbReference>
<reference evidence="16 17" key="1">
    <citation type="journal article" date="2014" name="Genome Biol. Evol.">
        <title>Acetic acid bacteria genomes reveal functional traits for adaptation to life in insect guts.</title>
        <authorList>
            <person name="Chouaia B."/>
            <person name="Gaiarsa S."/>
            <person name="Crotti E."/>
            <person name="Comandatore F."/>
            <person name="Degli Esposti M."/>
            <person name="Ricci I."/>
            <person name="Alma A."/>
            <person name="Favia G."/>
            <person name="Bandi C."/>
            <person name="Daffonchio D."/>
        </authorList>
    </citation>
    <scope>NUCLEOTIDE SEQUENCE [LARGE SCALE GENOMIC DNA]</scope>
    <source>
        <strain evidence="16 17">SF2.1</strain>
    </source>
</reference>
<evidence type="ECO:0000256" key="1">
    <source>
        <dbReference type="ARBA" id="ARBA00001936"/>
    </source>
</evidence>
<evidence type="ECO:0000313" key="16">
    <source>
        <dbReference type="EMBL" id="CDG39994.1"/>
    </source>
</evidence>
<dbReference type="EC" id="6.3.4.13" evidence="4 12"/>
<evidence type="ECO:0000313" key="17">
    <source>
        <dbReference type="Proteomes" id="UP000027583"/>
    </source>
</evidence>
<proteinExistence type="inferred from homology"/>
<keyword evidence="6 13" id="KW-0547">Nucleotide-binding</keyword>
<accession>A0A060QFS2</accession>
<sequence>MRVLLVGSGGREHALAACLSRSPELETLFIAPGNPGMQTLGTLVPLAADDVTALVNFAREQRIDLVVPGPEAPLVAGLADLCAEAGIACAGPSQAASALEGSKSFTKDVADAAGIPTARWERFQEAEPALAFVRRRGAPIVIKADGLAAGKGVIVALTLEEAEAAIIDILTDRSFGAAGASIVIEECLVGQEVSLFAFCSDGEAVLIGAARDHKRIGEGDTGPNTGGMGAVSPPPNFDRDAQEKALDIMVRPMLAEMVRRGTPFRGIIFAGLMLTEDGPKLIEYNVRFGDPEAQALLIRLQSDLLPVLKALAEGRLDDAAISFTDEASISVVLAARGYPGTPSKGGVIRGIERADAVPGVQVFQAGTAMQDGKLVASGGRVLTVCATGATPEEARARAYQGVSAIDWDDGIYRRDIGL</sequence>
<dbReference type="Pfam" id="PF01071">
    <property type="entry name" value="GARS_A"/>
    <property type="match status" value="1"/>
</dbReference>
<keyword evidence="7 12" id="KW-0658">Purine biosynthesis</keyword>
<dbReference type="SUPFAM" id="SSF52440">
    <property type="entry name" value="PreATP-grasp domain"/>
    <property type="match status" value="1"/>
</dbReference>
<comment type="pathway">
    <text evidence="3 12">Purine metabolism; IMP biosynthesis via de novo pathway; N(1)-(5-phospho-D-ribosyl)glycinamide from 5-phospho-alpha-D-ribose 1-diphosphate: step 2/2.</text>
</comment>
<dbReference type="eggNOG" id="COG0151">
    <property type="taxonomic scope" value="Bacteria"/>
</dbReference>
<evidence type="ECO:0000256" key="5">
    <source>
        <dbReference type="ARBA" id="ARBA00022598"/>
    </source>
</evidence>
<dbReference type="InterPro" id="IPR011761">
    <property type="entry name" value="ATP-grasp"/>
</dbReference>
<dbReference type="PANTHER" id="PTHR43472:SF1">
    <property type="entry name" value="PHOSPHORIBOSYLAMINE--GLYCINE LIGASE, CHLOROPLASTIC"/>
    <property type="match status" value="1"/>
</dbReference>
<comment type="similarity">
    <text evidence="9 12">Belongs to the GARS family.</text>
</comment>
<protein>
    <recommendedName>
        <fullName evidence="4 12">Phosphoribosylamine--glycine ligase</fullName>
        <ecNumber evidence="4 12">6.3.4.13</ecNumber>
    </recommendedName>
    <alternativeName>
        <fullName evidence="12">GARS</fullName>
    </alternativeName>
    <alternativeName>
        <fullName evidence="10 12">Glycinamide ribonucleotide synthetase</fullName>
    </alternativeName>
    <alternativeName>
        <fullName evidence="11 12">Phosphoribosylglycinamide synthetase</fullName>
    </alternativeName>
</protein>
<dbReference type="InterPro" id="IPR020562">
    <property type="entry name" value="PRibGlycinamide_synth_N"/>
</dbReference>
<comment type="cofactor">
    <cofactor evidence="1">
        <name>Mn(2+)</name>
        <dbReference type="ChEBI" id="CHEBI:29035"/>
    </cofactor>
</comment>
<dbReference type="InterPro" id="IPR016185">
    <property type="entry name" value="PreATP-grasp_dom_sf"/>
</dbReference>
<dbReference type="HAMAP" id="MF_00138">
    <property type="entry name" value="GARS"/>
    <property type="match status" value="1"/>
</dbReference>
<dbReference type="Pfam" id="PF02843">
    <property type="entry name" value="GARS_C"/>
    <property type="match status" value="1"/>
</dbReference>
<dbReference type="FunFam" id="3.30.1490.20:FF:000006">
    <property type="entry name" value="phosphoribosylamine--glycine ligase, chloroplastic-like"/>
    <property type="match status" value="1"/>
</dbReference>
<dbReference type="Gene3D" id="3.30.1490.20">
    <property type="entry name" value="ATP-grasp fold, A domain"/>
    <property type="match status" value="1"/>
</dbReference>
<dbReference type="GO" id="GO:0009113">
    <property type="term" value="P:purine nucleobase biosynthetic process"/>
    <property type="evidence" value="ECO:0007669"/>
    <property type="project" value="InterPro"/>
</dbReference>
<comment type="catalytic activity">
    <reaction evidence="12">
        <text>5-phospho-beta-D-ribosylamine + glycine + ATP = N(1)-(5-phospho-beta-D-ribosyl)glycinamide + ADP + phosphate + H(+)</text>
        <dbReference type="Rhea" id="RHEA:17453"/>
        <dbReference type="ChEBI" id="CHEBI:15378"/>
        <dbReference type="ChEBI" id="CHEBI:30616"/>
        <dbReference type="ChEBI" id="CHEBI:43474"/>
        <dbReference type="ChEBI" id="CHEBI:57305"/>
        <dbReference type="ChEBI" id="CHEBI:58681"/>
        <dbReference type="ChEBI" id="CHEBI:143788"/>
        <dbReference type="ChEBI" id="CHEBI:456216"/>
        <dbReference type="EC" id="6.3.4.13"/>
    </reaction>
</comment>
<dbReference type="NCBIfam" id="TIGR00877">
    <property type="entry name" value="purD"/>
    <property type="match status" value="1"/>
</dbReference>
<evidence type="ECO:0000256" key="13">
    <source>
        <dbReference type="PROSITE-ProRule" id="PRU00409"/>
    </source>
</evidence>
<dbReference type="PROSITE" id="PS00184">
    <property type="entry name" value="GARS"/>
    <property type="match status" value="1"/>
</dbReference>
<comment type="cofactor">
    <cofactor evidence="2">
        <name>Mg(2+)</name>
        <dbReference type="ChEBI" id="CHEBI:18420"/>
    </cofactor>
</comment>
<dbReference type="InterPro" id="IPR037123">
    <property type="entry name" value="PRibGlycinamide_synth_C_sf"/>
</dbReference>
<dbReference type="PROSITE" id="PS50975">
    <property type="entry name" value="ATP_GRASP"/>
    <property type="match status" value="1"/>
</dbReference>
<dbReference type="GO" id="GO:0004637">
    <property type="term" value="F:phosphoribosylamine-glycine ligase activity"/>
    <property type="evidence" value="ECO:0007669"/>
    <property type="project" value="UniProtKB-UniRule"/>
</dbReference>
<feature type="domain" description="ATP-grasp" evidence="15">
    <location>
        <begin position="107"/>
        <end position="313"/>
    </location>
</feature>
<dbReference type="GO" id="GO:0005524">
    <property type="term" value="F:ATP binding"/>
    <property type="evidence" value="ECO:0007669"/>
    <property type="project" value="UniProtKB-UniRule"/>
</dbReference>
<dbReference type="AlphaFoldDB" id="A0A060QFS2"/>
<dbReference type="InterPro" id="IPR000115">
    <property type="entry name" value="PRibGlycinamide_synth"/>
</dbReference>
<reference evidence="16 17" key="2">
    <citation type="journal article" date="2014" name="PLoS ONE">
        <title>Evolution of mitochondria reconstructed from the energy metabolism of living bacteria.</title>
        <authorList>
            <person name="Degli Esposti M."/>
            <person name="Chouaia B."/>
            <person name="Comandatore F."/>
            <person name="Crotti E."/>
            <person name="Sassera D."/>
            <person name="Lievens P.M."/>
            <person name="Daffonchio D."/>
            <person name="Bandi C."/>
        </authorList>
    </citation>
    <scope>NUCLEOTIDE SEQUENCE [LARGE SCALE GENOMIC DNA]</scope>
    <source>
        <strain evidence="16 17">SF2.1</strain>
    </source>
</reference>
<dbReference type="InterPro" id="IPR013815">
    <property type="entry name" value="ATP_grasp_subdomain_1"/>
</dbReference>
<evidence type="ECO:0000259" key="15">
    <source>
        <dbReference type="PROSITE" id="PS50975"/>
    </source>
</evidence>
<keyword evidence="8 13" id="KW-0067">ATP-binding</keyword>
<dbReference type="InterPro" id="IPR020561">
    <property type="entry name" value="PRibGlycinamid_synth_ATP-grasp"/>
</dbReference>
<dbReference type="GO" id="GO:0006189">
    <property type="term" value="P:'de novo' IMP biosynthetic process"/>
    <property type="evidence" value="ECO:0007669"/>
    <property type="project" value="UniProtKB-UniRule"/>
</dbReference>
<evidence type="ECO:0000256" key="12">
    <source>
        <dbReference type="HAMAP-Rule" id="MF_00138"/>
    </source>
</evidence>
<evidence type="ECO:0000256" key="6">
    <source>
        <dbReference type="ARBA" id="ARBA00022741"/>
    </source>
</evidence>
<evidence type="ECO:0000256" key="10">
    <source>
        <dbReference type="ARBA" id="ARBA00042242"/>
    </source>
</evidence>
<dbReference type="InterPro" id="IPR020560">
    <property type="entry name" value="PRibGlycinamide_synth_C-dom"/>
</dbReference>
<evidence type="ECO:0000256" key="14">
    <source>
        <dbReference type="SAM" id="MobiDB-lite"/>
    </source>
</evidence>
<dbReference type="SUPFAM" id="SSF51246">
    <property type="entry name" value="Rudiment single hybrid motif"/>
    <property type="match status" value="1"/>
</dbReference>
<dbReference type="PANTHER" id="PTHR43472">
    <property type="entry name" value="PHOSPHORIBOSYLAMINE--GLYCINE LIGASE"/>
    <property type="match status" value="1"/>
</dbReference>
<dbReference type="Proteomes" id="UP000027583">
    <property type="component" value="Unassembled WGS sequence"/>
</dbReference>